<keyword evidence="1" id="KW-0378">Hydrolase</keyword>
<sequence length="166" mass="17467">MPRAASLSQAASDGSYYAVRVGRQAGIYRTWNECKANVHAFPGAVFKKFNSLPEAQTFAGPQASIVPAAPVAQAAAPGRAHRTVPYTLDNSRSARNTDKHVRSDARRKAGDGKTGRVGRVNRVSESVTHPQTPPPLVGETADRIVVYTDGASSNNGKKGARAGVGV</sequence>
<dbReference type="EC" id="3.1.26.4" evidence="1"/>
<dbReference type="Proteomes" id="UP001140096">
    <property type="component" value="Unassembled WGS sequence"/>
</dbReference>
<accession>A0ACC1KW22</accession>
<reference evidence="1" key="1">
    <citation type="submission" date="2022-07" db="EMBL/GenBank/DDBJ databases">
        <title>Phylogenomic reconstructions and comparative analyses of Kickxellomycotina fungi.</title>
        <authorList>
            <person name="Reynolds N.K."/>
            <person name="Stajich J.E."/>
            <person name="Barry K."/>
            <person name="Grigoriev I.V."/>
            <person name="Crous P."/>
            <person name="Smith M.E."/>
        </authorList>
    </citation>
    <scope>NUCLEOTIDE SEQUENCE</scope>
    <source>
        <strain evidence="1">CBS 102833</strain>
    </source>
</reference>
<feature type="non-terminal residue" evidence="1">
    <location>
        <position position="166"/>
    </location>
</feature>
<proteinExistence type="predicted"/>
<evidence type="ECO:0000313" key="1">
    <source>
        <dbReference type="EMBL" id="KAJ2796147.1"/>
    </source>
</evidence>
<comment type="caution">
    <text evidence="1">The sequence shown here is derived from an EMBL/GenBank/DDBJ whole genome shotgun (WGS) entry which is preliminary data.</text>
</comment>
<evidence type="ECO:0000313" key="2">
    <source>
        <dbReference type="Proteomes" id="UP001140096"/>
    </source>
</evidence>
<gene>
    <name evidence="1" type="primary">RNASEH1</name>
    <name evidence="1" type="ORF">H4S07_006303</name>
</gene>
<dbReference type="EMBL" id="JANBUP010003644">
    <property type="protein sequence ID" value="KAJ2796147.1"/>
    <property type="molecule type" value="Genomic_DNA"/>
</dbReference>
<organism evidence="1 2">
    <name type="scientific">Coemansia furcata</name>
    <dbReference type="NCBI Taxonomy" id="417177"/>
    <lineage>
        <taxon>Eukaryota</taxon>
        <taxon>Fungi</taxon>
        <taxon>Fungi incertae sedis</taxon>
        <taxon>Zoopagomycota</taxon>
        <taxon>Kickxellomycotina</taxon>
        <taxon>Kickxellomycetes</taxon>
        <taxon>Kickxellales</taxon>
        <taxon>Kickxellaceae</taxon>
        <taxon>Coemansia</taxon>
    </lineage>
</organism>
<name>A0ACC1KW22_9FUNG</name>
<keyword evidence="2" id="KW-1185">Reference proteome</keyword>
<protein>
    <submittedName>
        <fullName evidence="1">Ribonuclease H1</fullName>
        <ecNumber evidence="1">3.1.26.4</ecNumber>
    </submittedName>
</protein>